<dbReference type="InParanoid" id="D8M325"/>
<dbReference type="Pfam" id="PF00012">
    <property type="entry name" value="HSP70"/>
    <property type="match status" value="1"/>
</dbReference>
<dbReference type="SUPFAM" id="SSF53067">
    <property type="entry name" value="Actin-like ATPase domain"/>
    <property type="match status" value="2"/>
</dbReference>
<dbReference type="InterPro" id="IPR018181">
    <property type="entry name" value="Heat_shock_70_CS"/>
</dbReference>
<dbReference type="Gene3D" id="2.60.34.10">
    <property type="entry name" value="Substrate Binding Domain Of DNAk, Chain A, domain 1"/>
    <property type="match status" value="1"/>
</dbReference>
<dbReference type="InterPro" id="IPR029047">
    <property type="entry name" value="HSP70_peptide-bd_sf"/>
</dbReference>
<evidence type="ECO:0008006" key="6">
    <source>
        <dbReference type="Google" id="ProtNLM"/>
    </source>
</evidence>
<reference evidence="4" key="1">
    <citation type="submission" date="2010-02" db="EMBL/GenBank/DDBJ databases">
        <title>Sequencing and annotation of the Blastocystis hominis genome.</title>
        <authorList>
            <person name="Wincker P."/>
        </authorList>
    </citation>
    <scope>NUCLEOTIDE SEQUENCE</scope>
    <source>
        <strain evidence="4">Singapore isolate B</strain>
    </source>
</reference>
<dbReference type="GO" id="GO:0140662">
    <property type="term" value="F:ATP-dependent protein folding chaperone"/>
    <property type="evidence" value="ECO:0007669"/>
    <property type="project" value="InterPro"/>
</dbReference>
<proteinExistence type="inferred from homology"/>
<keyword evidence="5" id="KW-1185">Reference proteome</keyword>
<keyword evidence="2 3" id="KW-0067">ATP-binding</keyword>
<name>D8M325_BLAHO</name>
<dbReference type="GO" id="GO:0005524">
    <property type="term" value="F:ATP binding"/>
    <property type="evidence" value="ECO:0007669"/>
    <property type="project" value="UniProtKB-KW"/>
</dbReference>
<evidence type="ECO:0000313" key="5">
    <source>
        <dbReference type="Proteomes" id="UP000008312"/>
    </source>
</evidence>
<organism evidence="4">
    <name type="scientific">Blastocystis hominis</name>
    <dbReference type="NCBI Taxonomy" id="12968"/>
    <lineage>
        <taxon>Eukaryota</taxon>
        <taxon>Sar</taxon>
        <taxon>Stramenopiles</taxon>
        <taxon>Bigyra</taxon>
        <taxon>Opalozoa</taxon>
        <taxon>Opalinata</taxon>
        <taxon>Blastocystidae</taxon>
        <taxon>Blastocystis</taxon>
    </lineage>
</organism>
<dbReference type="PROSITE" id="PS00329">
    <property type="entry name" value="HSP70_2"/>
    <property type="match status" value="1"/>
</dbReference>
<dbReference type="RefSeq" id="XP_012896796.1">
    <property type="nucleotide sequence ID" value="XM_013041342.1"/>
</dbReference>
<keyword evidence="1 3" id="KW-0547">Nucleotide-binding</keyword>
<dbReference type="OrthoDB" id="6718630at2759"/>
<accession>D8M325</accession>
<dbReference type="Gene3D" id="3.30.420.40">
    <property type="match status" value="2"/>
</dbReference>
<dbReference type="InterPro" id="IPR013126">
    <property type="entry name" value="Hsp_70_fam"/>
</dbReference>
<evidence type="ECO:0000256" key="3">
    <source>
        <dbReference type="RuleBase" id="RU003322"/>
    </source>
</evidence>
<evidence type="ECO:0000256" key="1">
    <source>
        <dbReference type="ARBA" id="ARBA00022741"/>
    </source>
</evidence>
<dbReference type="PANTHER" id="PTHR19375">
    <property type="entry name" value="HEAT SHOCK PROTEIN 70KDA"/>
    <property type="match status" value="1"/>
</dbReference>
<dbReference type="Gene3D" id="3.90.640.10">
    <property type="entry name" value="Actin, Chain A, domain 4"/>
    <property type="match status" value="1"/>
</dbReference>
<sequence length="541" mass="60879">MIRLQKGEYVIGIDLGTTNTCAAVITYLSSDPIIVTQKSGSRLLKSCTQFGKEVDVGEAVYRRLTLGTAGIIKNSKRILGRYFNDEIVQRCIEENQCGVEIREVDNKPIFYINDNTSVSPSDVAAFVVKRIMEVAKENIWNRYGEDMKCVKVAVTFPANFNNNQRTATLLAVEKAGIPREDLKMLNEPSAAAFHYCKINDIDNQTILVYDLGGGTFDVSIIRVENGDYTVLKYAGDPFLGGADFDALFAKYIERKYKNKSDTPLINSDKEKVRRRFYLRLNAIAEETKTHLSDTNSYNPDLSAFGVNSEDEDNDDNDGGLQITRQELEACIQSLIDRSIEIVQACIADCGLAVDDIDRVVRIGGSSRLKIVEQRLEELFGETKLSGAVNPDEAVACGACQSLVEPLQLKDRIVYSLGQRLKGGRIQCLIPRQTQIKFTSQALETQPSEDYTTYVCCAIYQGNAEKVRDIEPQSECDLIEEYQLSGYDKTERTNVTFLTTYTIDEWGIINVTQKYKEKNKILLDTMFRWKEPVNFIPPPEDL</sequence>
<evidence type="ECO:0000256" key="2">
    <source>
        <dbReference type="ARBA" id="ARBA00022840"/>
    </source>
</evidence>
<dbReference type="PRINTS" id="PR00301">
    <property type="entry name" value="HEATSHOCK70"/>
</dbReference>
<dbReference type="Proteomes" id="UP000008312">
    <property type="component" value="Unassembled WGS sequence"/>
</dbReference>
<dbReference type="InterPro" id="IPR043129">
    <property type="entry name" value="ATPase_NBD"/>
</dbReference>
<dbReference type="SUPFAM" id="SSF100920">
    <property type="entry name" value="Heat shock protein 70kD (HSP70), peptide-binding domain"/>
    <property type="match status" value="1"/>
</dbReference>
<dbReference type="AlphaFoldDB" id="D8M325"/>
<evidence type="ECO:0000313" key="4">
    <source>
        <dbReference type="EMBL" id="CBK22748.2"/>
    </source>
</evidence>
<gene>
    <name evidence="4" type="ORF">GSBLH_T00002824001</name>
</gene>
<comment type="similarity">
    <text evidence="3">Belongs to the heat shock protein 70 family.</text>
</comment>
<protein>
    <recommendedName>
        <fullName evidence="6">Heat shock protein 70</fullName>
    </recommendedName>
</protein>
<dbReference type="GeneID" id="24919964"/>
<dbReference type="EMBL" id="FN668650">
    <property type="protein sequence ID" value="CBK22748.2"/>
    <property type="molecule type" value="Genomic_DNA"/>
</dbReference>